<dbReference type="InterPro" id="IPR000887">
    <property type="entry name" value="Aldlse_KDPG_KHG"/>
</dbReference>
<dbReference type="NCBIfam" id="NF004325">
    <property type="entry name" value="PRK05718.1"/>
    <property type="match status" value="1"/>
</dbReference>
<keyword evidence="7" id="KW-0119">Carbohydrate metabolism</keyword>
<reference evidence="8 9" key="1">
    <citation type="submission" date="2019-07" db="EMBL/GenBank/DDBJ databases">
        <title>Genomic Encyclopedia of Type Strains, Phase I: the one thousand microbial genomes (KMG-I) project.</title>
        <authorList>
            <person name="Kyrpides N."/>
        </authorList>
    </citation>
    <scope>NUCLEOTIDE SEQUENCE [LARGE SCALE GENOMIC DNA]</scope>
    <source>
        <strain evidence="8 9">DSM 375</strain>
    </source>
</reference>
<dbReference type="PROSITE" id="PS00159">
    <property type="entry name" value="ALDOLASE_KDPG_KHG_1"/>
    <property type="match status" value="1"/>
</dbReference>
<dbReference type="InterPro" id="IPR031337">
    <property type="entry name" value="KDPG/KHG_AS_1"/>
</dbReference>
<gene>
    <name evidence="8" type="ORF">LX59_01942</name>
</gene>
<dbReference type="Pfam" id="PF01081">
    <property type="entry name" value="Aldolase"/>
    <property type="match status" value="1"/>
</dbReference>
<evidence type="ECO:0000256" key="6">
    <source>
        <dbReference type="ARBA" id="ARBA00023239"/>
    </source>
</evidence>
<evidence type="ECO:0000256" key="3">
    <source>
        <dbReference type="ARBA" id="ARBA00006906"/>
    </source>
</evidence>
<dbReference type="AlphaFoldDB" id="A0A562I1X9"/>
<dbReference type="PANTHER" id="PTHR30246:SF1">
    <property type="entry name" value="2-DEHYDRO-3-DEOXY-6-PHOSPHOGALACTONATE ALDOLASE-RELATED"/>
    <property type="match status" value="1"/>
</dbReference>
<evidence type="ECO:0000256" key="5">
    <source>
        <dbReference type="ARBA" id="ARBA00013063"/>
    </source>
</evidence>
<evidence type="ECO:0000313" key="8">
    <source>
        <dbReference type="EMBL" id="TWH65000.1"/>
    </source>
</evidence>
<keyword evidence="6" id="KW-0456">Lyase</keyword>
<evidence type="ECO:0000256" key="7">
    <source>
        <dbReference type="ARBA" id="ARBA00023277"/>
    </source>
</evidence>
<evidence type="ECO:0000313" key="9">
    <source>
        <dbReference type="Proteomes" id="UP000319627"/>
    </source>
</evidence>
<comment type="similarity">
    <text evidence="3">Belongs to the KHG/KDPG aldolase family.</text>
</comment>
<proteinExistence type="inferred from homology"/>
<evidence type="ECO:0000256" key="2">
    <source>
        <dbReference type="ARBA" id="ARBA00004736"/>
    </source>
</evidence>
<comment type="caution">
    <text evidence="8">The sequence shown here is derived from an EMBL/GenBank/DDBJ whole genome shotgun (WGS) entry which is preliminary data.</text>
</comment>
<comment type="catalytic activity">
    <reaction evidence="1">
        <text>2-dehydro-3-deoxy-6-phospho-D-gluconate = D-glyceraldehyde 3-phosphate + pyruvate</text>
        <dbReference type="Rhea" id="RHEA:17089"/>
        <dbReference type="ChEBI" id="CHEBI:15361"/>
        <dbReference type="ChEBI" id="CHEBI:57569"/>
        <dbReference type="ChEBI" id="CHEBI:59776"/>
        <dbReference type="EC" id="4.1.2.14"/>
    </reaction>
</comment>
<dbReference type="NCBIfam" id="TIGR01182">
    <property type="entry name" value="eda"/>
    <property type="match status" value="1"/>
</dbReference>
<comment type="subunit">
    <text evidence="4">Homotrimer.</text>
</comment>
<protein>
    <recommendedName>
        <fullName evidence="5">2-dehydro-3-deoxy-phosphogluconate aldolase</fullName>
        <ecNumber evidence="5">4.1.2.14</ecNumber>
    </recommendedName>
</protein>
<dbReference type="CDD" id="cd00452">
    <property type="entry name" value="KDPG_aldolase"/>
    <property type="match status" value="1"/>
</dbReference>
<evidence type="ECO:0000256" key="4">
    <source>
        <dbReference type="ARBA" id="ARBA00011233"/>
    </source>
</evidence>
<accession>A0A562I1X9</accession>
<dbReference type="GO" id="GO:0008675">
    <property type="term" value="F:2-dehydro-3-deoxy-phosphogluconate aldolase activity"/>
    <property type="evidence" value="ECO:0007669"/>
    <property type="project" value="UniProtKB-EC"/>
</dbReference>
<dbReference type="PANTHER" id="PTHR30246">
    <property type="entry name" value="2-KETO-3-DEOXY-6-PHOSPHOGLUCONATE ALDOLASE"/>
    <property type="match status" value="1"/>
</dbReference>
<dbReference type="Gene3D" id="3.20.20.70">
    <property type="entry name" value="Aldolase class I"/>
    <property type="match status" value="1"/>
</dbReference>
<dbReference type="Proteomes" id="UP000319627">
    <property type="component" value="Unassembled WGS sequence"/>
</dbReference>
<evidence type="ECO:0000256" key="1">
    <source>
        <dbReference type="ARBA" id="ARBA00000654"/>
    </source>
</evidence>
<sequence length="216" mass="22982">MSLDKHAQIEQLCRQARILPVITFHCEEHILPLADALAAGGLTTLEVTLRSEYGLAAIQLLTEQRPNLCIGAGTVLNPQMLEACVQAGARFLVAPGITQELLLAAQDSPIPLLPGVSTASEIMQALALDYQCFKLFPAEASGGVAALKALAGPFPQVRFCPTGGVNAHNLAQYIAQPNVFCVGGSWMMESEAIKQADWSRVQQATQAALRCFGSPV</sequence>
<dbReference type="OrthoDB" id="9805177at2"/>
<name>A0A562I1X9_9GAMM</name>
<dbReference type="InterPro" id="IPR013785">
    <property type="entry name" value="Aldolase_TIM"/>
</dbReference>
<keyword evidence="9" id="KW-1185">Reference proteome</keyword>
<dbReference type="EC" id="4.1.2.14" evidence="5"/>
<dbReference type="RefSeq" id="WP_144571645.1">
    <property type="nucleotide sequence ID" value="NZ_VLKG01000006.1"/>
</dbReference>
<dbReference type="SUPFAM" id="SSF51569">
    <property type="entry name" value="Aldolase"/>
    <property type="match status" value="1"/>
</dbReference>
<dbReference type="EMBL" id="VLKG01000006">
    <property type="protein sequence ID" value="TWH65000.1"/>
    <property type="molecule type" value="Genomic_DNA"/>
</dbReference>
<organism evidence="8 9">
    <name type="scientific">Azomonas agilis</name>
    <dbReference type="NCBI Taxonomy" id="116849"/>
    <lineage>
        <taxon>Bacteria</taxon>
        <taxon>Pseudomonadati</taxon>
        <taxon>Pseudomonadota</taxon>
        <taxon>Gammaproteobacteria</taxon>
        <taxon>Pseudomonadales</taxon>
        <taxon>Pseudomonadaceae</taxon>
        <taxon>Azomonas</taxon>
    </lineage>
</organism>
<comment type="pathway">
    <text evidence="2">Carbohydrate acid metabolism; 2-dehydro-3-deoxy-D-gluconate degradation; D-glyceraldehyde 3-phosphate and pyruvate from 2-dehydro-3-deoxy-D-gluconate: step 2/2.</text>
</comment>